<dbReference type="RefSeq" id="WP_048598742.1">
    <property type="nucleotide sequence ID" value="NZ_CBFHGK010000002.1"/>
</dbReference>
<evidence type="ECO:0000313" key="2">
    <source>
        <dbReference type="Proteomes" id="UP000048949"/>
    </source>
</evidence>
<dbReference type="Pfam" id="PF05013">
    <property type="entry name" value="FGase"/>
    <property type="match status" value="1"/>
</dbReference>
<dbReference type="AlphaFoldDB" id="A0A0U1NKX2"/>
<keyword evidence="2" id="KW-1185">Reference proteome</keyword>
<sequence length="286" mass="31273">MPKAVYFLDLPEVRNTSVVFASPHSGRDYSRAFMQRTVLDAHTIRTSEDAFVDRLFSKAPDLGAVFLHAGAPRAFVDLNRSADEMDCAVVEGAPRIVHNPRIASGLGVIPRVVASGRAIYRGKLTRAEAALRVDEYWRPYHAALAKEMRVNHAQFGSAILIDCHSMPHEAIEAITTPQGQRPQIVIGDRFGASAGSDVVDRVEAAFTRAGFVTARNAPFAGAYITQAYGRPSRGMHAIQIEIDRSLYMDEALIEPNADFQAVRRKITAAMADIVEIGQCQVPLAAE</sequence>
<dbReference type="SUPFAM" id="SSF53187">
    <property type="entry name" value="Zn-dependent exopeptidases"/>
    <property type="match status" value="1"/>
</dbReference>
<reference evidence="1 2" key="1">
    <citation type="submission" date="2015-04" db="EMBL/GenBank/DDBJ databases">
        <authorList>
            <person name="Syromyatnikov M.Y."/>
            <person name="Popov V.N."/>
        </authorList>
    </citation>
    <scope>NUCLEOTIDE SEQUENCE [LARGE SCALE GENOMIC DNA]</scope>
    <source>
        <strain evidence="1 2">CECT 5292</strain>
    </source>
</reference>
<dbReference type="InterPro" id="IPR007709">
    <property type="entry name" value="N-FG_amidohydro"/>
</dbReference>
<accession>A0A0U1NKX2</accession>
<name>A0A0U1NKX2_9RHOB</name>
<evidence type="ECO:0000313" key="1">
    <source>
        <dbReference type="EMBL" id="CRK75364.1"/>
    </source>
</evidence>
<proteinExistence type="predicted"/>
<organism evidence="1 2">
    <name type="scientific">Nereida ignava</name>
    <dbReference type="NCBI Taxonomy" id="282199"/>
    <lineage>
        <taxon>Bacteria</taxon>
        <taxon>Pseudomonadati</taxon>
        <taxon>Pseudomonadota</taxon>
        <taxon>Alphaproteobacteria</taxon>
        <taxon>Rhodobacterales</taxon>
        <taxon>Roseobacteraceae</taxon>
        <taxon>Nereida</taxon>
    </lineage>
</organism>
<dbReference type="Gene3D" id="3.40.630.40">
    <property type="entry name" value="Zn-dependent exopeptidases"/>
    <property type="match status" value="1"/>
</dbReference>
<dbReference type="STRING" id="282199.GCA_001049735_01408"/>
<dbReference type="Proteomes" id="UP000048949">
    <property type="component" value="Unassembled WGS sequence"/>
</dbReference>
<gene>
    <name evidence="1" type="ORF">NIG5292_01409</name>
</gene>
<dbReference type="OrthoDB" id="9802050at2"/>
<dbReference type="EMBL" id="CVQV01000005">
    <property type="protein sequence ID" value="CRK75364.1"/>
    <property type="molecule type" value="Genomic_DNA"/>
</dbReference>
<protein>
    <submittedName>
        <fullName evidence="1">N-formylglutamate deformylase</fullName>
    </submittedName>
</protein>